<evidence type="ECO:0000313" key="1">
    <source>
        <dbReference type="EMBL" id="JAD81372.1"/>
    </source>
</evidence>
<dbReference type="EMBL" id="GBRH01216523">
    <property type="protein sequence ID" value="JAD81372.1"/>
    <property type="molecule type" value="Transcribed_RNA"/>
</dbReference>
<sequence>MRHSQYHTGRVFHFDWTCKQPHLGFLDSIGQHLEALGSIYGANSLMCHQPNCMTSHIWSSIKSQSHALLDTLRMSLMQGISPYHQIPLPKYPPLLDENA</sequence>
<reference evidence="1" key="1">
    <citation type="submission" date="2014-09" db="EMBL/GenBank/DDBJ databases">
        <authorList>
            <person name="Magalhaes I.L.F."/>
            <person name="Oliveira U."/>
            <person name="Santos F.R."/>
            <person name="Vidigal T.H.D.A."/>
            <person name="Brescovit A.D."/>
            <person name="Santos A.J."/>
        </authorList>
    </citation>
    <scope>NUCLEOTIDE SEQUENCE</scope>
    <source>
        <tissue evidence="1">Shoot tissue taken approximately 20 cm above the soil surface</tissue>
    </source>
</reference>
<proteinExistence type="predicted"/>
<name>A0A0A9DC87_ARUDO</name>
<accession>A0A0A9DC87</accession>
<dbReference type="AlphaFoldDB" id="A0A0A9DC87"/>
<reference evidence="1" key="2">
    <citation type="journal article" date="2015" name="Data Brief">
        <title>Shoot transcriptome of the giant reed, Arundo donax.</title>
        <authorList>
            <person name="Barrero R.A."/>
            <person name="Guerrero F.D."/>
            <person name="Moolhuijzen P."/>
            <person name="Goolsby J.A."/>
            <person name="Tidwell J."/>
            <person name="Bellgard S.E."/>
            <person name="Bellgard M.I."/>
        </authorList>
    </citation>
    <scope>NUCLEOTIDE SEQUENCE</scope>
    <source>
        <tissue evidence="1">Shoot tissue taken approximately 20 cm above the soil surface</tissue>
    </source>
</reference>
<protein>
    <submittedName>
        <fullName evidence="1">Uncharacterized protein</fullName>
    </submittedName>
</protein>
<organism evidence="1">
    <name type="scientific">Arundo donax</name>
    <name type="common">Giant reed</name>
    <name type="synonym">Donax arundinaceus</name>
    <dbReference type="NCBI Taxonomy" id="35708"/>
    <lineage>
        <taxon>Eukaryota</taxon>
        <taxon>Viridiplantae</taxon>
        <taxon>Streptophyta</taxon>
        <taxon>Embryophyta</taxon>
        <taxon>Tracheophyta</taxon>
        <taxon>Spermatophyta</taxon>
        <taxon>Magnoliopsida</taxon>
        <taxon>Liliopsida</taxon>
        <taxon>Poales</taxon>
        <taxon>Poaceae</taxon>
        <taxon>PACMAD clade</taxon>
        <taxon>Arundinoideae</taxon>
        <taxon>Arundineae</taxon>
        <taxon>Arundo</taxon>
    </lineage>
</organism>